<evidence type="ECO:0000313" key="2">
    <source>
        <dbReference type="Proteomes" id="UP000193090"/>
    </source>
</evidence>
<reference evidence="1 2" key="1">
    <citation type="submission" date="2016-01" db="EMBL/GenBank/DDBJ databases">
        <title>The new phylogeny of the genus Mycobacterium.</title>
        <authorList>
            <person name="Tarcisio F."/>
            <person name="Conor M."/>
            <person name="Antonella G."/>
            <person name="Elisabetta G."/>
            <person name="Giulia F.S."/>
            <person name="Sara T."/>
            <person name="Anna F."/>
            <person name="Clotilde B."/>
            <person name="Roberto B."/>
            <person name="Veronica D.S."/>
            <person name="Fabio R."/>
            <person name="Monica P."/>
            <person name="Olivier J."/>
            <person name="Enrico T."/>
            <person name="Nicola S."/>
        </authorList>
    </citation>
    <scope>NUCLEOTIDE SEQUENCE [LARGE SCALE GENOMIC DNA]</scope>
    <source>
        <strain evidence="1 2">DSM 44153</strain>
    </source>
</reference>
<dbReference type="AlphaFoldDB" id="A0A1X2EPU2"/>
<proteinExistence type="predicted"/>
<protein>
    <recommendedName>
        <fullName evidence="3">Short-chain dehydrogenase</fullName>
    </recommendedName>
</protein>
<comment type="caution">
    <text evidence="1">The sequence shown here is derived from an EMBL/GenBank/DDBJ whole genome shotgun (WGS) entry which is preliminary data.</text>
</comment>
<dbReference type="EMBL" id="LQPZ01000008">
    <property type="protein sequence ID" value="ORX08105.1"/>
    <property type="molecule type" value="Genomic_DNA"/>
</dbReference>
<dbReference type="RefSeq" id="WP_085108503.1">
    <property type="nucleotide sequence ID" value="NZ_JACKSN010000009.1"/>
</dbReference>
<dbReference type="SUPFAM" id="SSF51735">
    <property type="entry name" value="NAD(P)-binding Rossmann-fold domains"/>
    <property type="match status" value="1"/>
</dbReference>
<dbReference type="STRING" id="1798.AWC30_04150"/>
<dbReference type="Gene3D" id="3.40.50.720">
    <property type="entry name" value="NAD(P)-binding Rossmann-like Domain"/>
    <property type="match status" value="1"/>
</dbReference>
<dbReference type="InterPro" id="IPR036291">
    <property type="entry name" value="NAD(P)-bd_dom_sf"/>
</dbReference>
<name>A0A1X2EPU2_9MYCO</name>
<sequence length="82" mass="9070">MAEPQQPRFSGKRILVTGGGRGIGAAIARRLTAETTDPMRVLPLMYQLPMMAGKGRLQNPENHRYPDIPRQSLTAVLKQQEG</sequence>
<gene>
    <name evidence="1" type="ORF">AWC30_04150</name>
</gene>
<dbReference type="Proteomes" id="UP000193090">
    <property type="component" value="Unassembled WGS sequence"/>
</dbReference>
<accession>A0A1X2EPU2</accession>
<evidence type="ECO:0008006" key="3">
    <source>
        <dbReference type="Google" id="ProtNLM"/>
    </source>
</evidence>
<organism evidence="1 2">
    <name type="scientific">Mycolicibacillus trivialis</name>
    <dbReference type="NCBI Taxonomy" id="1798"/>
    <lineage>
        <taxon>Bacteria</taxon>
        <taxon>Bacillati</taxon>
        <taxon>Actinomycetota</taxon>
        <taxon>Actinomycetes</taxon>
        <taxon>Mycobacteriales</taxon>
        <taxon>Mycobacteriaceae</taxon>
        <taxon>Mycolicibacillus</taxon>
    </lineage>
</organism>
<evidence type="ECO:0000313" key="1">
    <source>
        <dbReference type="EMBL" id="ORX08105.1"/>
    </source>
</evidence>
<keyword evidence="2" id="KW-1185">Reference proteome</keyword>